<feature type="transmembrane region" description="Helical" evidence="1">
    <location>
        <begin position="59"/>
        <end position="79"/>
    </location>
</feature>
<dbReference type="AlphaFoldDB" id="A0A645ERB3"/>
<dbReference type="EMBL" id="VSSQ01050292">
    <property type="protein sequence ID" value="MPN04377.1"/>
    <property type="molecule type" value="Genomic_DNA"/>
</dbReference>
<organism evidence="2">
    <name type="scientific">bioreactor metagenome</name>
    <dbReference type="NCBI Taxonomy" id="1076179"/>
    <lineage>
        <taxon>unclassified sequences</taxon>
        <taxon>metagenomes</taxon>
        <taxon>ecological metagenomes</taxon>
    </lineage>
</organism>
<feature type="transmembrane region" description="Helical" evidence="1">
    <location>
        <begin position="21"/>
        <end position="47"/>
    </location>
</feature>
<evidence type="ECO:0000313" key="2">
    <source>
        <dbReference type="EMBL" id="MPN04377.1"/>
    </source>
</evidence>
<accession>A0A645ERB3</accession>
<sequence length="134" mass="16030">MFFYDFLFYAAYKQGIKSRNYADIPILGGVFPVAFCLASNLVSLYIIVIKLFHIDNYHWGTFSKIIFSFSFIGLLYFYYRYNERYSRIIEKYNKKREFSRFYNMPYALVLFMYIAIAALTLAAVAYLFVYKNIL</sequence>
<feature type="transmembrane region" description="Helical" evidence="1">
    <location>
        <begin position="100"/>
        <end position="129"/>
    </location>
</feature>
<evidence type="ECO:0000256" key="1">
    <source>
        <dbReference type="SAM" id="Phobius"/>
    </source>
</evidence>
<protein>
    <submittedName>
        <fullName evidence="2">Uncharacterized protein</fullName>
    </submittedName>
</protein>
<gene>
    <name evidence="2" type="ORF">SDC9_151614</name>
</gene>
<keyword evidence="1" id="KW-0472">Membrane</keyword>
<keyword evidence="1" id="KW-0812">Transmembrane</keyword>
<comment type="caution">
    <text evidence="2">The sequence shown here is derived from an EMBL/GenBank/DDBJ whole genome shotgun (WGS) entry which is preliminary data.</text>
</comment>
<proteinExistence type="predicted"/>
<reference evidence="2" key="1">
    <citation type="submission" date="2019-08" db="EMBL/GenBank/DDBJ databases">
        <authorList>
            <person name="Kucharzyk K."/>
            <person name="Murdoch R.W."/>
            <person name="Higgins S."/>
            <person name="Loffler F."/>
        </authorList>
    </citation>
    <scope>NUCLEOTIDE SEQUENCE</scope>
</reference>
<name>A0A645ERB3_9ZZZZ</name>
<keyword evidence="1" id="KW-1133">Transmembrane helix</keyword>